<dbReference type="OrthoDB" id="9816387at2"/>
<dbReference type="Proteomes" id="UP000244932">
    <property type="component" value="Unassembled WGS sequence"/>
</dbReference>
<dbReference type="EMBL" id="OMKW01000002">
    <property type="protein sequence ID" value="SPF29135.1"/>
    <property type="molecule type" value="Genomic_DNA"/>
</dbReference>
<evidence type="ECO:0000313" key="3">
    <source>
        <dbReference type="Proteomes" id="UP000244932"/>
    </source>
</evidence>
<gene>
    <name evidence="2" type="ORF">POI8812_01441</name>
</gene>
<organism evidence="2 3">
    <name type="scientific">Pontivivens insulae</name>
    <dbReference type="NCBI Taxonomy" id="1639689"/>
    <lineage>
        <taxon>Bacteria</taxon>
        <taxon>Pseudomonadati</taxon>
        <taxon>Pseudomonadota</taxon>
        <taxon>Alphaproteobacteria</taxon>
        <taxon>Rhodobacterales</taxon>
        <taxon>Paracoccaceae</taxon>
        <taxon>Pontivivens</taxon>
    </lineage>
</organism>
<dbReference type="InterPro" id="IPR018764">
    <property type="entry name" value="RskA_C"/>
</dbReference>
<dbReference type="AlphaFoldDB" id="A0A2R8AAK5"/>
<proteinExistence type="predicted"/>
<feature type="domain" description="Anti-sigma K factor RskA C-terminal" evidence="1">
    <location>
        <begin position="102"/>
        <end position="232"/>
    </location>
</feature>
<dbReference type="GO" id="GO:0006417">
    <property type="term" value="P:regulation of translation"/>
    <property type="evidence" value="ECO:0007669"/>
    <property type="project" value="TreeGrafter"/>
</dbReference>
<dbReference type="InterPro" id="IPR051474">
    <property type="entry name" value="Anti-sigma-K/W_factor"/>
</dbReference>
<evidence type="ECO:0000259" key="1">
    <source>
        <dbReference type="Pfam" id="PF10099"/>
    </source>
</evidence>
<reference evidence="2 3" key="1">
    <citation type="submission" date="2018-03" db="EMBL/GenBank/DDBJ databases">
        <authorList>
            <person name="Keele B.F."/>
        </authorList>
    </citation>
    <scope>NUCLEOTIDE SEQUENCE [LARGE SCALE GENOMIC DNA]</scope>
    <source>
        <strain evidence="2 3">CeCT 8812</strain>
    </source>
</reference>
<keyword evidence="3" id="KW-1185">Reference proteome</keyword>
<dbReference type="GO" id="GO:0016989">
    <property type="term" value="F:sigma factor antagonist activity"/>
    <property type="evidence" value="ECO:0007669"/>
    <property type="project" value="TreeGrafter"/>
</dbReference>
<name>A0A2R8AAK5_9RHOB</name>
<dbReference type="RefSeq" id="WP_108781858.1">
    <property type="nucleotide sequence ID" value="NZ_OMKW01000002.1"/>
</dbReference>
<accession>A0A2R8AAK5</accession>
<protein>
    <recommendedName>
        <fullName evidence="1">Anti-sigma K factor RskA C-terminal domain-containing protein</fullName>
    </recommendedName>
</protein>
<dbReference type="GO" id="GO:0005886">
    <property type="term" value="C:plasma membrane"/>
    <property type="evidence" value="ECO:0007669"/>
    <property type="project" value="InterPro"/>
</dbReference>
<dbReference type="PANTHER" id="PTHR37461:SF1">
    <property type="entry name" value="ANTI-SIGMA-K FACTOR RSKA"/>
    <property type="match status" value="1"/>
</dbReference>
<dbReference type="Pfam" id="PF10099">
    <property type="entry name" value="RskA_C"/>
    <property type="match status" value="1"/>
</dbReference>
<sequence length="243" mass="25638">MSEQNPFERDEQSADAAALAMGLLEGAERAEARAQLETDPAFAAEVAAWQRRLSGMDEDFVAVAPPKRLKRKIEARLFRRRRNGLAALWQSAGLWRGVAVLGTAAAVALALRPGLIPLPPELQPAPVTEARLITALYAPDDGLNVIATLDPTQAVLRVTRLEGAARPGRELELWFAPDPDTAPTSLGLITEQTVLALPLDPALAGTVGAAGYFAISDEPLGGSPTGAPTGDVLAVGQIEEIDI</sequence>
<dbReference type="PANTHER" id="PTHR37461">
    <property type="entry name" value="ANTI-SIGMA-K FACTOR RSKA"/>
    <property type="match status" value="1"/>
</dbReference>
<evidence type="ECO:0000313" key="2">
    <source>
        <dbReference type="EMBL" id="SPF29135.1"/>
    </source>
</evidence>